<evidence type="ECO:0000313" key="3">
    <source>
        <dbReference type="Proteomes" id="UP000606974"/>
    </source>
</evidence>
<evidence type="ECO:0000259" key="1">
    <source>
        <dbReference type="Pfam" id="PF02026"/>
    </source>
</evidence>
<dbReference type="AlphaFoldDB" id="A0A8H7AIX2"/>
<dbReference type="EMBL" id="JAACFV010000035">
    <property type="protein sequence ID" value="KAF7509918.1"/>
    <property type="molecule type" value="Genomic_DNA"/>
</dbReference>
<name>A0A8H7AIX2_9EURO</name>
<evidence type="ECO:0000313" key="2">
    <source>
        <dbReference type="EMBL" id="KAF7509918.1"/>
    </source>
</evidence>
<dbReference type="Pfam" id="PF02026">
    <property type="entry name" value="RyR"/>
    <property type="match status" value="1"/>
</dbReference>
<dbReference type="Gene3D" id="6.20.350.10">
    <property type="match status" value="2"/>
</dbReference>
<feature type="domain" description="Ryanodine receptor Ryr" evidence="1">
    <location>
        <begin position="766"/>
        <end position="830"/>
    </location>
</feature>
<dbReference type="Proteomes" id="UP000606974">
    <property type="component" value="Unassembled WGS sequence"/>
</dbReference>
<reference evidence="2" key="1">
    <citation type="submission" date="2020-02" db="EMBL/GenBank/DDBJ databases">
        <authorList>
            <person name="Palmer J.M."/>
        </authorList>
    </citation>
    <scope>NUCLEOTIDE SEQUENCE</scope>
    <source>
        <strain evidence="2">EPUS1.4</strain>
        <tissue evidence="2">Thallus</tissue>
    </source>
</reference>
<gene>
    <name evidence="2" type="ORF">GJ744_007232</name>
</gene>
<keyword evidence="3" id="KW-1185">Reference proteome</keyword>
<proteinExistence type="predicted"/>
<organism evidence="2 3">
    <name type="scientific">Endocarpon pusillum</name>
    <dbReference type="NCBI Taxonomy" id="364733"/>
    <lineage>
        <taxon>Eukaryota</taxon>
        <taxon>Fungi</taxon>
        <taxon>Dikarya</taxon>
        <taxon>Ascomycota</taxon>
        <taxon>Pezizomycotina</taxon>
        <taxon>Eurotiomycetes</taxon>
        <taxon>Chaetothyriomycetidae</taxon>
        <taxon>Verrucariales</taxon>
        <taxon>Verrucariaceae</taxon>
        <taxon>Endocarpon</taxon>
    </lineage>
</organism>
<dbReference type="OrthoDB" id="5305673at2759"/>
<sequence>MPLSRHLLVAGQAAQDLYSFQQSAQYIPETELPQTKWFRGGASLLAHLLHDLPRSDPKVDIYVPEFPNSQHNPSSWTELNQLSGSAVFTAEHIRKLNVDTLLHMPKSIPPPASKDNRTVYVFQDGETHFAGEGTKAVSHLLEPYWPSYFIYHMSRPLCEGEVWERIRPKKPFDAKQCLDPERLIVIVHADDLRAEGIELFYSSSWEKTCEDFVRHLGAIGRMVTLATCPHLIVVFGCDGVIYHRGLDVLKPVLFFDPGRTEGEFYRQNAKYVPGVMEAFVAGFARALIQSDIADYEDCIADGFRTARSLARKGISLRGPNSSIFDAPAIMGYTRNNEDTLIRFEIPSDDIGKGDNNWSLLDSIIADSGEVARRIVLDGISRVNVPLKRFNRLVLFDRKEIQLFQVLKMCFEEYLAVPQTKPLSMALFGPRGSGKAFAALQLVETAAAGRKTRQLIFDLSDFKRPEDLVEAFHQIRDCTLEGYIALAFFKNFDVDFGGSLFGWLPHLLPAVARGRFYDGSMSRPIGTALLFFGTSVTRSFAGFQHHGCPSIHQGTARNVREFIGCLQGFVDMAGFNRTGLADKLYPFRRAVVLRTLLEEREPKLKSGHRMNIDESVLSGLLLVSEYTQGIRSLISILSMSRLNNATNFFRSALPSETQLRLHVDYGEFRKAMSGRLLPLELRELLAERLHDAYANHIRRKERAKLGNESKTDEQIDKENHLEPWDKLGEDFKDSNRDHADAIQSTIRITSCFLAEKKEGRKPVTQFTESEVEAMAMHEKDRWNSERLQRQWKSGRRSGKDKTTPYLVPWKDLDEATKEIDRAMVKSYLSILPQNYAIYRMESRV</sequence>
<accession>A0A8H7AIX2</accession>
<dbReference type="InterPro" id="IPR003032">
    <property type="entry name" value="Ryanodine_rcpt"/>
</dbReference>
<protein>
    <recommendedName>
        <fullName evidence="1">Ryanodine receptor Ryr domain-containing protein</fullName>
    </recommendedName>
</protein>
<comment type="caution">
    <text evidence="2">The sequence shown here is derived from an EMBL/GenBank/DDBJ whole genome shotgun (WGS) entry which is preliminary data.</text>
</comment>